<keyword evidence="1" id="KW-1133">Transmembrane helix</keyword>
<keyword evidence="1" id="KW-0812">Transmembrane</keyword>
<keyword evidence="1" id="KW-0472">Membrane</keyword>
<comment type="caution">
    <text evidence="2">The sequence shown here is derived from an EMBL/GenBank/DDBJ whole genome shotgun (WGS) entry which is preliminary data.</text>
</comment>
<dbReference type="Pfam" id="PF02618">
    <property type="entry name" value="YceG"/>
    <property type="match status" value="1"/>
</dbReference>
<evidence type="ECO:0000256" key="1">
    <source>
        <dbReference type="SAM" id="Phobius"/>
    </source>
</evidence>
<organism evidence="2 3">
    <name type="scientific">Niallia nealsonii</name>
    <dbReference type="NCBI Taxonomy" id="115979"/>
    <lineage>
        <taxon>Bacteria</taxon>
        <taxon>Bacillati</taxon>
        <taxon>Bacillota</taxon>
        <taxon>Bacilli</taxon>
        <taxon>Bacillales</taxon>
        <taxon>Bacillaceae</taxon>
        <taxon>Niallia</taxon>
    </lineage>
</organism>
<dbReference type="EMBL" id="PISE01000001">
    <property type="protein sequence ID" value="PKG25737.1"/>
    <property type="molecule type" value="Genomic_DNA"/>
</dbReference>
<evidence type="ECO:0000313" key="2">
    <source>
        <dbReference type="EMBL" id="PKG25737.1"/>
    </source>
</evidence>
<name>A0A2N0Z898_9BACI</name>
<proteinExistence type="predicted"/>
<feature type="transmembrane region" description="Helical" evidence="1">
    <location>
        <begin position="6"/>
        <end position="26"/>
    </location>
</feature>
<evidence type="ECO:0000313" key="3">
    <source>
        <dbReference type="Proteomes" id="UP000233375"/>
    </source>
</evidence>
<reference evidence="2 3" key="1">
    <citation type="journal article" date="2003" name="Int. J. Syst. Evol. Microbiol.">
        <title>Bacillus nealsonii sp. nov., isolated from a spacecraft-assembly facility, whose spores are gamma-radiation resistant.</title>
        <authorList>
            <person name="Venkateswaran K."/>
            <person name="Kempf M."/>
            <person name="Chen F."/>
            <person name="Satomi M."/>
            <person name="Nicholson W."/>
            <person name="Kern R."/>
        </authorList>
    </citation>
    <scope>NUCLEOTIDE SEQUENCE [LARGE SCALE GENOMIC DNA]</scope>
    <source>
        <strain evidence="2 3">FO-92</strain>
    </source>
</reference>
<dbReference type="OrthoDB" id="2138957at2"/>
<dbReference type="InterPro" id="IPR003770">
    <property type="entry name" value="MLTG-like"/>
</dbReference>
<keyword evidence="3" id="KW-1185">Reference proteome</keyword>
<dbReference type="Proteomes" id="UP000233375">
    <property type="component" value="Unassembled WGS sequence"/>
</dbReference>
<dbReference type="RefSeq" id="WP_101175027.1">
    <property type="nucleotide sequence ID" value="NZ_PISE01000001.1"/>
</dbReference>
<protein>
    <submittedName>
        <fullName evidence="2">Aminodeoxychorismate lyase</fullName>
    </submittedName>
</protein>
<dbReference type="AlphaFoldDB" id="A0A2N0Z898"/>
<accession>A0A2N0Z898</accession>
<dbReference type="GO" id="GO:0016829">
    <property type="term" value="F:lyase activity"/>
    <property type="evidence" value="ECO:0007669"/>
    <property type="project" value="UniProtKB-KW"/>
</dbReference>
<keyword evidence="2" id="KW-0456">Lyase</keyword>
<dbReference type="Gene3D" id="3.30.1490.480">
    <property type="entry name" value="Endolytic murein transglycosylase"/>
    <property type="match status" value="1"/>
</dbReference>
<gene>
    <name evidence="2" type="ORF">CWS01_00465</name>
</gene>
<sequence length="157" mass="18129">MNKHKIRAFAFGIFFSISLIGVFYFLQDKEKNTTSDLEESKRVVMEKGYTILSKTDYEQLQTKIATLENQTALPSNETENIKTEAEKTSPSSYQLHIVKGMSTEEIAKKLANKNMIKNEKKFAQFLIQKGYHTKVQIGKYTIKKDMTYKQIAELITK</sequence>